<organism evidence="1 2">
    <name type="scientific">Stenotrophomonas daejeonensis</name>
    <dbReference type="NCBI Taxonomy" id="659018"/>
    <lineage>
        <taxon>Bacteria</taxon>
        <taxon>Pseudomonadati</taxon>
        <taxon>Pseudomonadota</taxon>
        <taxon>Gammaproteobacteria</taxon>
        <taxon>Lysobacterales</taxon>
        <taxon>Lysobacteraceae</taxon>
        <taxon>Stenotrophomonas</taxon>
    </lineage>
</organism>
<gene>
    <name evidence="1" type="ORF">ABB34_02490</name>
</gene>
<comment type="caution">
    <text evidence="1">The sequence shown here is derived from an EMBL/GenBank/DDBJ whole genome shotgun (WGS) entry which is preliminary data.</text>
</comment>
<evidence type="ECO:0000313" key="1">
    <source>
        <dbReference type="EMBL" id="KRG87989.1"/>
    </source>
</evidence>
<sequence length="84" mass="9967">MKARWVDPAYRERARGFHRDERTYRWQHVASGRIVSRTELEMREEYGLRPASLDGLVAGRIQTSRGWRFAPHSLLGESPRWIFP</sequence>
<reference evidence="1 2" key="1">
    <citation type="submission" date="2015-05" db="EMBL/GenBank/DDBJ databases">
        <title>Genome sequencing and analysis of members of genus Stenotrophomonas.</title>
        <authorList>
            <person name="Patil P.P."/>
            <person name="Midha S."/>
            <person name="Patil P.B."/>
        </authorList>
    </citation>
    <scope>NUCLEOTIDE SEQUENCE [LARGE SCALE GENOMIC DNA]</scope>
    <source>
        <strain evidence="1 2">JCM 16244</strain>
    </source>
</reference>
<name>A0A0R0E2D8_9GAMM</name>
<dbReference type="PATRIC" id="fig|659018.3.peg.306"/>
<dbReference type="Proteomes" id="UP000050940">
    <property type="component" value="Unassembled WGS sequence"/>
</dbReference>
<dbReference type="STRING" id="659018.ABB34_02490"/>
<protein>
    <submittedName>
        <fullName evidence="1">Uncharacterized protein</fullName>
    </submittedName>
</protein>
<accession>A0A0R0E2D8</accession>
<dbReference type="AlphaFoldDB" id="A0A0R0E2D8"/>
<dbReference type="EMBL" id="LDJP01000011">
    <property type="protein sequence ID" value="KRG87989.1"/>
    <property type="molecule type" value="Genomic_DNA"/>
</dbReference>
<proteinExistence type="predicted"/>
<evidence type="ECO:0000313" key="2">
    <source>
        <dbReference type="Proteomes" id="UP000050940"/>
    </source>
</evidence>
<keyword evidence="2" id="KW-1185">Reference proteome</keyword>